<keyword evidence="2" id="KW-1185">Reference proteome</keyword>
<sequence length="176" mass="19753">MALLEREPVATGESRKLRPKYRGPYIVAEKLPHDRYKVQDLPETQRSQCFYNGIAAVNKMKRFDLSTTTSRRARNAKKRRKMLLEVLRLISGTYSDKIPTGGGDLNRKTNRKLVVGLRPRLLPDRSCYTVPGGSPSPKTARASEAIALAPGEEHSFRDGEPDAPLCGRLILMYSLI</sequence>
<protein>
    <submittedName>
        <fullName evidence="1">Uncharacterized protein</fullName>
    </submittedName>
</protein>
<dbReference type="EMBL" id="JABSTQ010001709">
    <property type="protein sequence ID" value="KAG0444632.1"/>
    <property type="molecule type" value="Genomic_DNA"/>
</dbReference>
<evidence type="ECO:0000313" key="1">
    <source>
        <dbReference type="EMBL" id="KAG0444632.1"/>
    </source>
</evidence>
<proteinExistence type="predicted"/>
<organism evidence="1 2">
    <name type="scientific">Ixodes persulcatus</name>
    <name type="common">Taiga tick</name>
    <dbReference type="NCBI Taxonomy" id="34615"/>
    <lineage>
        <taxon>Eukaryota</taxon>
        <taxon>Metazoa</taxon>
        <taxon>Ecdysozoa</taxon>
        <taxon>Arthropoda</taxon>
        <taxon>Chelicerata</taxon>
        <taxon>Arachnida</taxon>
        <taxon>Acari</taxon>
        <taxon>Parasitiformes</taxon>
        <taxon>Ixodida</taxon>
        <taxon>Ixodoidea</taxon>
        <taxon>Ixodidae</taxon>
        <taxon>Ixodinae</taxon>
        <taxon>Ixodes</taxon>
    </lineage>
</organism>
<reference evidence="1 2" key="1">
    <citation type="journal article" date="2020" name="Cell">
        <title>Large-Scale Comparative Analyses of Tick Genomes Elucidate Their Genetic Diversity and Vector Capacities.</title>
        <authorList>
            <consortium name="Tick Genome and Microbiome Consortium (TIGMIC)"/>
            <person name="Jia N."/>
            <person name="Wang J."/>
            <person name="Shi W."/>
            <person name="Du L."/>
            <person name="Sun Y."/>
            <person name="Zhan W."/>
            <person name="Jiang J.F."/>
            <person name="Wang Q."/>
            <person name="Zhang B."/>
            <person name="Ji P."/>
            <person name="Bell-Sakyi L."/>
            <person name="Cui X.M."/>
            <person name="Yuan T.T."/>
            <person name="Jiang B.G."/>
            <person name="Yang W.F."/>
            <person name="Lam T.T."/>
            <person name="Chang Q.C."/>
            <person name="Ding S.J."/>
            <person name="Wang X.J."/>
            <person name="Zhu J.G."/>
            <person name="Ruan X.D."/>
            <person name="Zhao L."/>
            <person name="Wei J.T."/>
            <person name="Ye R.Z."/>
            <person name="Que T.C."/>
            <person name="Du C.H."/>
            <person name="Zhou Y.H."/>
            <person name="Cheng J.X."/>
            <person name="Dai P.F."/>
            <person name="Guo W.B."/>
            <person name="Han X.H."/>
            <person name="Huang E.J."/>
            <person name="Li L.F."/>
            <person name="Wei W."/>
            <person name="Gao Y.C."/>
            <person name="Liu J.Z."/>
            <person name="Shao H.Z."/>
            <person name="Wang X."/>
            <person name="Wang C.C."/>
            <person name="Yang T.C."/>
            <person name="Huo Q.B."/>
            <person name="Li W."/>
            <person name="Chen H.Y."/>
            <person name="Chen S.E."/>
            <person name="Zhou L.G."/>
            <person name="Ni X.B."/>
            <person name="Tian J.H."/>
            <person name="Sheng Y."/>
            <person name="Liu T."/>
            <person name="Pan Y.S."/>
            <person name="Xia L.Y."/>
            <person name="Li J."/>
            <person name="Zhao F."/>
            <person name="Cao W.C."/>
        </authorList>
    </citation>
    <scope>NUCLEOTIDE SEQUENCE [LARGE SCALE GENOMIC DNA]</scope>
    <source>
        <strain evidence="1">Iper-2018</strain>
    </source>
</reference>
<gene>
    <name evidence="1" type="ORF">HPB47_013570</name>
</gene>
<accession>A0AC60QZ27</accession>
<comment type="caution">
    <text evidence="1">The sequence shown here is derived from an EMBL/GenBank/DDBJ whole genome shotgun (WGS) entry which is preliminary data.</text>
</comment>
<dbReference type="Proteomes" id="UP000805193">
    <property type="component" value="Unassembled WGS sequence"/>
</dbReference>
<evidence type="ECO:0000313" key="2">
    <source>
        <dbReference type="Proteomes" id="UP000805193"/>
    </source>
</evidence>
<name>A0AC60QZ27_IXOPE</name>